<dbReference type="EMBL" id="VWFC01000005">
    <property type="protein sequence ID" value="KAB1328895.1"/>
    <property type="molecule type" value="Genomic_DNA"/>
</dbReference>
<proteinExistence type="predicted"/>
<dbReference type="AlphaFoldDB" id="A0A6A1XLA1"/>
<comment type="caution">
    <text evidence="1">The sequence shown here is derived from an EMBL/GenBank/DDBJ whole genome shotgun (WGS) entry which is preliminary data.</text>
</comment>
<name>A0A6A1XLA1_BACOV</name>
<evidence type="ECO:0000313" key="1">
    <source>
        <dbReference type="EMBL" id="KAB1328895.1"/>
    </source>
</evidence>
<evidence type="ECO:0000313" key="2">
    <source>
        <dbReference type="Proteomes" id="UP000375690"/>
    </source>
</evidence>
<accession>A0A6A1XLA1</accession>
<protein>
    <submittedName>
        <fullName evidence="1">Uncharacterized protein</fullName>
    </submittedName>
</protein>
<dbReference type="Proteomes" id="UP000375690">
    <property type="component" value="Unassembled WGS sequence"/>
</dbReference>
<gene>
    <name evidence="1" type="ORF">F3B53_06230</name>
</gene>
<sequence>MNVGIDLAESFEESVTKDKADKFLYIVQSGLVKQSELNEFSVVFDMRSFPENSIERSLLVELLLDVDYPTKEFSDRNRQRTIFYLLEYADAVVTPIRDLDFVSYMYSRFHNSTVRDNTLWGWYAYFKHLWYNEEII</sequence>
<reference evidence="1 2" key="1">
    <citation type="journal article" date="2019" name="Nat. Med.">
        <title>A library of human gut bacterial isolates paired with longitudinal multiomics data enables mechanistic microbiome research.</title>
        <authorList>
            <person name="Poyet M."/>
            <person name="Groussin M."/>
            <person name="Gibbons S.M."/>
            <person name="Avila-Pacheco J."/>
            <person name="Jiang X."/>
            <person name="Kearney S.M."/>
            <person name="Perrotta A.R."/>
            <person name="Berdy B."/>
            <person name="Zhao S."/>
            <person name="Lieberman T.D."/>
            <person name="Swanson P.K."/>
            <person name="Smith M."/>
            <person name="Roesemann S."/>
            <person name="Alexander J.E."/>
            <person name="Rich S.A."/>
            <person name="Livny J."/>
            <person name="Vlamakis H."/>
            <person name="Clish C."/>
            <person name="Bullock K."/>
            <person name="Deik A."/>
            <person name="Scott J."/>
            <person name="Pierce K.A."/>
            <person name="Xavier R.J."/>
            <person name="Alm E.J."/>
        </authorList>
    </citation>
    <scope>NUCLEOTIDE SEQUENCE [LARGE SCALE GENOMIC DNA]</scope>
    <source>
        <strain evidence="1 2">BIOML-A2</strain>
    </source>
</reference>
<organism evidence="1 2">
    <name type="scientific">Bacteroides ovatus</name>
    <dbReference type="NCBI Taxonomy" id="28116"/>
    <lineage>
        <taxon>Bacteria</taxon>
        <taxon>Pseudomonadati</taxon>
        <taxon>Bacteroidota</taxon>
        <taxon>Bacteroidia</taxon>
        <taxon>Bacteroidales</taxon>
        <taxon>Bacteroidaceae</taxon>
        <taxon>Bacteroides</taxon>
    </lineage>
</organism>